<dbReference type="PhylomeDB" id="A0A167Q3T5"/>
<dbReference type="GO" id="GO:0055085">
    <property type="term" value="P:transmembrane transport"/>
    <property type="evidence" value="ECO:0007669"/>
    <property type="project" value="InterPro"/>
</dbReference>
<dbReference type="InterPro" id="IPR002067">
    <property type="entry name" value="MCP"/>
</dbReference>
<evidence type="ECO:0000256" key="1">
    <source>
        <dbReference type="ARBA" id="ARBA00002238"/>
    </source>
</evidence>
<dbReference type="InterPro" id="IPR002167">
    <property type="entry name" value="GDC-like"/>
</dbReference>
<evidence type="ECO:0000256" key="6">
    <source>
        <dbReference type="ARBA" id="ARBA00022692"/>
    </source>
</evidence>
<feature type="repeat" description="Solcar" evidence="12">
    <location>
        <begin position="247"/>
        <end position="333"/>
    </location>
</feature>
<dbReference type="PRINTS" id="PR00928">
    <property type="entry name" value="GRAVESDC"/>
</dbReference>
<evidence type="ECO:0000313" key="15">
    <source>
        <dbReference type="EMBL" id="KZN84257.1"/>
    </source>
</evidence>
<keyword evidence="7" id="KW-0677">Repeat</keyword>
<keyword evidence="11 12" id="KW-0472">Membrane</keyword>
<keyword evidence="10" id="KW-0496">Mitochondrion</keyword>
<dbReference type="Proteomes" id="UP000076449">
    <property type="component" value="Chromosome IV"/>
</dbReference>
<gene>
    <name evidence="15" type="ORF">EN45_113770</name>
</gene>
<evidence type="ECO:0000256" key="5">
    <source>
        <dbReference type="ARBA" id="ARBA00022448"/>
    </source>
</evidence>
<feature type="repeat" description="Solcar" evidence="12">
    <location>
        <begin position="140"/>
        <end position="226"/>
    </location>
</feature>
<dbReference type="PRINTS" id="PR00926">
    <property type="entry name" value="MITOCARRIER"/>
</dbReference>
<dbReference type="SUPFAM" id="SSF103506">
    <property type="entry name" value="Mitochondrial carrier"/>
    <property type="match status" value="1"/>
</dbReference>
<evidence type="ECO:0000256" key="3">
    <source>
        <dbReference type="ARBA" id="ARBA00006375"/>
    </source>
</evidence>
<keyword evidence="8" id="KW-0999">Mitochondrion inner membrane</keyword>
<keyword evidence="5 13" id="KW-0813">Transport</keyword>
<evidence type="ECO:0000256" key="8">
    <source>
        <dbReference type="ARBA" id="ARBA00022792"/>
    </source>
</evidence>
<dbReference type="InterPro" id="IPR018108">
    <property type="entry name" value="MCP_transmembrane"/>
</dbReference>
<keyword evidence="6 12" id="KW-0812">Transmembrane</keyword>
<evidence type="ECO:0000256" key="7">
    <source>
        <dbReference type="ARBA" id="ARBA00022737"/>
    </source>
</evidence>
<comment type="subcellular location">
    <subcellularLocation>
        <location evidence="2">Mitochondrion inner membrane</location>
        <topology evidence="2">Multi-pass membrane protein</topology>
    </subcellularLocation>
</comment>
<dbReference type="InterPro" id="IPR023395">
    <property type="entry name" value="MCP_dom_sf"/>
</dbReference>
<feature type="transmembrane region" description="Helical" evidence="14">
    <location>
        <begin position="305"/>
        <end position="327"/>
    </location>
</feature>
<sequence length="338" mass="37335">MSRTSVSTKDPRTKMEGNCHVYRTSESNNDSRNLDFALRNGLAGGVAGCVAKTIVAPLERIRILFQTSHSHFTQYSTHWNGLIKAARHIRTSYGISALFKGHSASLVRVFPYAGINFLAYEQFRVAIIVSGAPKKEAPWRRFLCGSMAGATATLVTYPLELIRTRLAFETVQKNPSSWIGISRKIYLEGGGSGSFSNLYRGIAPTMLGIPPYAGTSFLTHDLLRDWLRTPALAPYTLEAQAQSSTRLTAVAQLSCGAVAGIVAQTMSYPIDIIRRRMQVESVGDTKSSILKTARRIFLERGVRGFYVGLTIGYVKMAPMVATSFYVYDRMKRLLGLIE</sequence>
<organism evidence="15">
    <name type="scientific">Penicillium chrysogenum</name>
    <name type="common">Penicillium notatum</name>
    <dbReference type="NCBI Taxonomy" id="5076"/>
    <lineage>
        <taxon>Eukaryota</taxon>
        <taxon>Fungi</taxon>
        <taxon>Dikarya</taxon>
        <taxon>Ascomycota</taxon>
        <taxon>Pezizomycotina</taxon>
        <taxon>Eurotiomycetes</taxon>
        <taxon>Eurotiomycetidae</taxon>
        <taxon>Eurotiales</taxon>
        <taxon>Aspergillaceae</taxon>
        <taxon>Penicillium</taxon>
        <taxon>Penicillium chrysogenum species complex</taxon>
    </lineage>
</organism>
<dbReference type="Gene3D" id="1.50.40.10">
    <property type="entry name" value="Mitochondrial carrier domain"/>
    <property type="match status" value="1"/>
</dbReference>
<dbReference type="Pfam" id="PF00153">
    <property type="entry name" value="Mito_carr"/>
    <property type="match status" value="3"/>
</dbReference>
<protein>
    <recommendedName>
        <fullName evidence="4">Mitochondrial thiamine pyrophosphate carrier 1</fullName>
    </recommendedName>
</protein>
<keyword evidence="9 14" id="KW-1133">Transmembrane helix</keyword>
<evidence type="ECO:0000256" key="10">
    <source>
        <dbReference type="ARBA" id="ARBA00023128"/>
    </source>
</evidence>
<comment type="function">
    <text evidence="1">Mitochondrial transporter that mediates uptake of thiamine pyrophosphate (ThPP) into mitochondria.</text>
</comment>
<evidence type="ECO:0000256" key="11">
    <source>
        <dbReference type="ARBA" id="ARBA00023136"/>
    </source>
</evidence>
<dbReference type="PROSITE" id="PS50920">
    <property type="entry name" value="SOLCAR"/>
    <property type="match status" value="3"/>
</dbReference>
<proteinExistence type="inferred from homology"/>
<comment type="similarity">
    <text evidence="3 13">Belongs to the mitochondrial carrier (TC 2.A.29) family.</text>
</comment>
<dbReference type="EMBL" id="CM002801">
    <property type="protein sequence ID" value="KZN84257.1"/>
    <property type="molecule type" value="Genomic_DNA"/>
</dbReference>
<name>A0A167Q3T5_PENCH</name>
<dbReference type="AlphaFoldDB" id="A0A167Q3T5"/>
<dbReference type="PANTHER" id="PTHR24089">
    <property type="entry name" value="SOLUTE CARRIER FAMILY 25"/>
    <property type="match status" value="1"/>
</dbReference>
<evidence type="ECO:0000256" key="13">
    <source>
        <dbReference type="RuleBase" id="RU000488"/>
    </source>
</evidence>
<evidence type="ECO:0000256" key="12">
    <source>
        <dbReference type="PROSITE-ProRule" id="PRU00282"/>
    </source>
</evidence>
<evidence type="ECO:0000256" key="4">
    <source>
        <dbReference type="ARBA" id="ARBA00021935"/>
    </source>
</evidence>
<feature type="repeat" description="Solcar" evidence="12">
    <location>
        <begin position="35"/>
        <end position="126"/>
    </location>
</feature>
<accession>A0A167Q3T5</accession>
<evidence type="ECO:0000256" key="2">
    <source>
        <dbReference type="ARBA" id="ARBA00004448"/>
    </source>
</evidence>
<dbReference type="GO" id="GO:0005743">
    <property type="term" value="C:mitochondrial inner membrane"/>
    <property type="evidence" value="ECO:0007669"/>
    <property type="project" value="UniProtKB-SubCell"/>
</dbReference>
<reference evidence="15" key="1">
    <citation type="journal article" date="2014" name="Genome Announc.">
        <title>Complete sequencing and chromosome-scale genome assembly of the industrial progenitor strain P2niaD18 from the penicillin producer Penicillium chrysogenum.</title>
        <authorList>
            <person name="Specht T."/>
            <person name="Dahlmann T.A."/>
            <person name="Zadra I."/>
            <person name="Kurnsteiner H."/>
            <person name="Kuck U."/>
        </authorList>
    </citation>
    <scope>NUCLEOTIDE SEQUENCE [LARGE SCALE GENOMIC DNA]</scope>
    <source>
        <strain evidence="15">P2niaD18</strain>
    </source>
</reference>
<evidence type="ECO:0000256" key="14">
    <source>
        <dbReference type="SAM" id="Phobius"/>
    </source>
</evidence>
<evidence type="ECO:0000256" key="9">
    <source>
        <dbReference type="ARBA" id="ARBA00022989"/>
    </source>
</evidence>